<name>A0AAV5UKG2_9BILA</name>
<protein>
    <recommendedName>
        <fullName evidence="3">ShK domain-containing protein</fullName>
    </recommendedName>
</protein>
<evidence type="ECO:0008006" key="3">
    <source>
        <dbReference type="Google" id="ProtNLM"/>
    </source>
</evidence>
<reference evidence="1" key="1">
    <citation type="submission" date="2023-10" db="EMBL/GenBank/DDBJ databases">
        <title>Genome assembly of Pristionchus species.</title>
        <authorList>
            <person name="Yoshida K."/>
            <person name="Sommer R.J."/>
        </authorList>
    </citation>
    <scope>NUCLEOTIDE SEQUENCE</scope>
    <source>
        <strain evidence="1">RS0144</strain>
    </source>
</reference>
<dbReference type="AlphaFoldDB" id="A0AAV5UKG2"/>
<keyword evidence="2" id="KW-1185">Reference proteome</keyword>
<comment type="caution">
    <text evidence="1">The sequence shown here is derived from an EMBL/GenBank/DDBJ whole genome shotgun (WGS) entry which is preliminary data.</text>
</comment>
<gene>
    <name evidence="1" type="ORF">PENTCL1PPCAC_29745</name>
</gene>
<evidence type="ECO:0000313" key="2">
    <source>
        <dbReference type="Proteomes" id="UP001432027"/>
    </source>
</evidence>
<evidence type="ECO:0000313" key="1">
    <source>
        <dbReference type="EMBL" id="GMT07571.1"/>
    </source>
</evidence>
<proteinExistence type="predicted"/>
<organism evidence="1 2">
    <name type="scientific">Pristionchus entomophagus</name>
    <dbReference type="NCBI Taxonomy" id="358040"/>
    <lineage>
        <taxon>Eukaryota</taxon>
        <taxon>Metazoa</taxon>
        <taxon>Ecdysozoa</taxon>
        <taxon>Nematoda</taxon>
        <taxon>Chromadorea</taxon>
        <taxon>Rhabditida</taxon>
        <taxon>Rhabditina</taxon>
        <taxon>Diplogasteromorpha</taxon>
        <taxon>Diplogasteroidea</taxon>
        <taxon>Neodiplogasteridae</taxon>
        <taxon>Pristionchus</taxon>
    </lineage>
</organism>
<sequence length="113" mass="13068">MSSEVTLMPSCSAEWRLSRCRPYCTKCEGRPCRRLLRIRQVPPPRSPSRARRRASCKSWWPARTPAALRRASTADRDRPERTRISCGRVRRLLRCRGPEGARRTVSTSSSIRE</sequence>
<dbReference type="EMBL" id="BTSX01000006">
    <property type="protein sequence ID" value="GMT07571.1"/>
    <property type="molecule type" value="Genomic_DNA"/>
</dbReference>
<feature type="non-terminal residue" evidence="1">
    <location>
        <position position="113"/>
    </location>
</feature>
<dbReference type="Proteomes" id="UP001432027">
    <property type="component" value="Unassembled WGS sequence"/>
</dbReference>
<accession>A0AAV5UKG2</accession>